<accession>A0A8J4QKU5</accession>
<dbReference type="OrthoDB" id="1060944at2759"/>
<gene>
    <name evidence="6" type="ORF">CMV_025890</name>
</gene>
<evidence type="ECO:0000256" key="3">
    <source>
        <dbReference type="ARBA" id="ARBA00022821"/>
    </source>
</evidence>
<evidence type="ECO:0000313" key="6">
    <source>
        <dbReference type="EMBL" id="KAF3948061.1"/>
    </source>
</evidence>
<reference evidence="6" key="1">
    <citation type="submission" date="2020-03" db="EMBL/GenBank/DDBJ databases">
        <title>Castanea mollissima Vanexum genome sequencing.</title>
        <authorList>
            <person name="Staton M."/>
        </authorList>
    </citation>
    <scope>NUCLEOTIDE SEQUENCE</scope>
    <source>
        <tissue evidence="6">Leaf</tissue>
    </source>
</reference>
<dbReference type="Gene3D" id="3.80.10.10">
    <property type="entry name" value="Ribonuclease Inhibitor"/>
    <property type="match status" value="4"/>
</dbReference>
<comment type="caution">
    <text evidence="6">The sequence shown here is derived from an EMBL/GenBank/DDBJ whole genome shotgun (WGS) entry which is preliminary data.</text>
</comment>
<dbReference type="EMBL" id="JRKL02007140">
    <property type="protein sequence ID" value="KAF3948061.1"/>
    <property type="molecule type" value="Genomic_DNA"/>
</dbReference>
<evidence type="ECO:0000256" key="1">
    <source>
        <dbReference type="ARBA" id="ARBA00022737"/>
    </source>
</evidence>
<feature type="domain" description="R13L1/DRL21-like LRR repeat region" evidence="5">
    <location>
        <begin position="360"/>
        <end position="485"/>
    </location>
</feature>
<evidence type="ECO:0000313" key="7">
    <source>
        <dbReference type="Proteomes" id="UP000737018"/>
    </source>
</evidence>
<dbReference type="GO" id="GO:0006952">
    <property type="term" value="P:defense response"/>
    <property type="evidence" value="ECO:0007669"/>
    <property type="project" value="UniProtKB-KW"/>
</dbReference>
<dbReference type="InterPro" id="IPR032675">
    <property type="entry name" value="LRR_dom_sf"/>
</dbReference>
<organism evidence="6 7">
    <name type="scientific">Castanea mollissima</name>
    <name type="common">Chinese chestnut</name>
    <dbReference type="NCBI Taxonomy" id="60419"/>
    <lineage>
        <taxon>Eukaryota</taxon>
        <taxon>Viridiplantae</taxon>
        <taxon>Streptophyta</taxon>
        <taxon>Embryophyta</taxon>
        <taxon>Tracheophyta</taxon>
        <taxon>Spermatophyta</taxon>
        <taxon>Magnoliopsida</taxon>
        <taxon>eudicotyledons</taxon>
        <taxon>Gunneridae</taxon>
        <taxon>Pentapetalae</taxon>
        <taxon>rosids</taxon>
        <taxon>fabids</taxon>
        <taxon>Fagales</taxon>
        <taxon>Fagaceae</taxon>
        <taxon>Castanea</taxon>
    </lineage>
</organism>
<dbReference type="Gene3D" id="1.20.5.4130">
    <property type="match status" value="1"/>
</dbReference>
<keyword evidence="2" id="KW-0547">Nucleotide-binding</keyword>
<dbReference type="Proteomes" id="UP000737018">
    <property type="component" value="Unassembled WGS sequence"/>
</dbReference>
<dbReference type="Pfam" id="PF25019">
    <property type="entry name" value="LRR_R13L1-DRL21"/>
    <property type="match status" value="1"/>
</dbReference>
<keyword evidence="3" id="KW-0611">Plant defense</keyword>
<sequence length="889" mass="100653">MTASSTTGKEIWFERKIDFGSMLKNKIMVVSNGASTSNKEKEREISSTSISKDDMLSEVFEKSKAEYIAEILLGVIVEGLLAKLRSIFIEQHISFELGFKEGLTDLFSGLTDIFSLLAKIQLVLNGVEKRQASDEFLRSWLEELRRVAYDIDDVLDEFGYNILQQKVLNYSSPSNGIINMANEIKIIYKSLNSLKGDIASYEFRAEFENSIPEISFNVEIDSFLDDSKVNQNVGNNTIKATYFDRVLEITKTSTRYELTEYDFEQLIHLRLLHIFNGIEELPKSITKLYNLQTLRIEKFSNVGKLPEDLSNLINLRHISIYIFPGPRIGSNNCLLKNMGRLTSLQTLKFFSLGQDEGYRIKEIGPLKNLREIDIYNLEKVTNEEEAKSAQLKEKEIFNLGLFWSIFDRELDNYDNDEKVLEGLHPHPNLKSLKIEGYEGKKFPSWVNDFSLFHNLIHIELNSCMRCEEVPNLGHLPRLRVLDIEGLAMVRSIGSEFYSYRDGSFRNTTTLFPSLRMLKLEWMYGLEDWKDAKELTSAGEVLLVFPCLEELIIIRCNRLRGLPDLLHTCISLQKLVVKDCPELRSLPGVPSVIQHLEIIGCGIDELPSGLHLCTSLHLKIESCPNLKSIPESLHTCVSLQKFVIQDFTRLSSLRGVPSVIQHLEIIGCGIDELPSGLHLCTSLQYLGIKDCPNLKSIPESLHTCVSLQKFVIQDCTHLSSLRGVPSVIQHLEIIGCGIDELPSGLHLCTSLQYLKIKGCRNLKSIPESLHTCVSLQKFVIQDCTHLSSLRGVPSVIQRLEIIGCGIDELPSGLHLCTSLQYLGIKDCLNLKSIPDLGEVFHSLIHLKISNCPDLRLKLLREGRLKALEIGGFIEELDAFPILCYPSINTR</sequence>
<keyword evidence="7" id="KW-1185">Reference proteome</keyword>
<dbReference type="PANTHER" id="PTHR47186">
    <property type="entry name" value="LEUCINE-RICH REPEAT-CONTAINING PROTEIN 57"/>
    <property type="match status" value="1"/>
</dbReference>
<feature type="domain" description="Disease resistance N-terminal" evidence="4">
    <location>
        <begin position="77"/>
        <end position="171"/>
    </location>
</feature>
<dbReference type="SUPFAM" id="SSF52058">
    <property type="entry name" value="L domain-like"/>
    <property type="match status" value="2"/>
</dbReference>
<dbReference type="Pfam" id="PF18052">
    <property type="entry name" value="Rx_N"/>
    <property type="match status" value="1"/>
</dbReference>
<proteinExistence type="predicted"/>
<evidence type="ECO:0008006" key="8">
    <source>
        <dbReference type="Google" id="ProtNLM"/>
    </source>
</evidence>
<dbReference type="PANTHER" id="PTHR47186:SF3">
    <property type="entry name" value="OS09G0267800 PROTEIN"/>
    <property type="match status" value="1"/>
</dbReference>
<keyword evidence="1" id="KW-0677">Repeat</keyword>
<evidence type="ECO:0000259" key="4">
    <source>
        <dbReference type="Pfam" id="PF18052"/>
    </source>
</evidence>
<evidence type="ECO:0000259" key="5">
    <source>
        <dbReference type="Pfam" id="PF25019"/>
    </source>
</evidence>
<dbReference type="AlphaFoldDB" id="A0A8J4QKU5"/>
<dbReference type="InterPro" id="IPR041118">
    <property type="entry name" value="Rx_N"/>
</dbReference>
<dbReference type="GO" id="GO:0000166">
    <property type="term" value="F:nucleotide binding"/>
    <property type="evidence" value="ECO:0007669"/>
    <property type="project" value="UniProtKB-KW"/>
</dbReference>
<name>A0A8J4QKU5_9ROSI</name>
<dbReference type="InterPro" id="IPR056789">
    <property type="entry name" value="LRR_R13L1-DRL21"/>
</dbReference>
<protein>
    <recommendedName>
        <fullName evidence="8">Rx N-terminal domain-containing protein</fullName>
    </recommendedName>
</protein>
<evidence type="ECO:0000256" key="2">
    <source>
        <dbReference type="ARBA" id="ARBA00022741"/>
    </source>
</evidence>